<evidence type="ECO:0000256" key="1">
    <source>
        <dbReference type="ARBA" id="ARBA00004613"/>
    </source>
</evidence>
<comment type="similarity">
    <text evidence="2">Belongs to the plant rapid alkalinization factor (RALF) family.</text>
</comment>
<dbReference type="Pfam" id="PF05498">
    <property type="entry name" value="RALF"/>
    <property type="match status" value="1"/>
</dbReference>
<dbReference type="Proteomes" id="UP000250235">
    <property type="component" value="Unassembled WGS sequence"/>
</dbReference>
<reference evidence="8 9" key="1">
    <citation type="journal article" date="2015" name="Proc. Natl. Acad. Sci. U.S.A.">
        <title>The resurrection genome of Boea hygrometrica: A blueprint for survival of dehydration.</title>
        <authorList>
            <person name="Xiao L."/>
            <person name="Yang G."/>
            <person name="Zhang L."/>
            <person name="Yang X."/>
            <person name="Zhao S."/>
            <person name="Ji Z."/>
            <person name="Zhou Q."/>
            <person name="Hu M."/>
            <person name="Wang Y."/>
            <person name="Chen M."/>
            <person name="Xu Y."/>
            <person name="Jin H."/>
            <person name="Xiao X."/>
            <person name="Hu G."/>
            <person name="Bao F."/>
            <person name="Hu Y."/>
            <person name="Wan P."/>
            <person name="Li L."/>
            <person name="Deng X."/>
            <person name="Kuang T."/>
            <person name="Xiang C."/>
            <person name="Zhu J.K."/>
            <person name="Oliver M.J."/>
            <person name="He Y."/>
        </authorList>
    </citation>
    <scope>NUCLEOTIDE SEQUENCE [LARGE SCALE GENOMIC DNA]</scope>
    <source>
        <strain evidence="9">cv. XS01</strain>
    </source>
</reference>
<evidence type="ECO:0000256" key="6">
    <source>
        <dbReference type="ARBA" id="ARBA00023157"/>
    </source>
</evidence>
<proteinExistence type="inferred from homology"/>
<evidence type="ECO:0000256" key="2">
    <source>
        <dbReference type="ARBA" id="ARBA00009178"/>
    </source>
</evidence>
<keyword evidence="6" id="KW-1015">Disulfide bond</keyword>
<dbReference type="EMBL" id="KV001191">
    <property type="protein sequence ID" value="KZV39361.1"/>
    <property type="molecule type" value="Genomic_DNA"/>
</dbReference>
<evidence type="ECO:0000256" key="4">
    <source>
        <dbReference type="ARBA" id="ARBA00022702"/>
    </source>
</evidence>
<evidence type="ECO:0000313" key="8">
    <source>
        <dbReference type="EMBL" id="KZV39361.1"/>
    </source>
</evidence>
<evidence type="ECO:0000313" key="9">
    <source>
        <dbReference type="Proteomes" id="UP000250235"/>
    </source>
</evidence>
<keyword evidence="3" id="KW-0964">Secreted</keyword>
<comment type="subcellular location">
    <subcellularLocation>
        <location evidence="1">Secreted</location>
    </subcellularLocation>
</comment>
<dbReference type="GO" id="GO:0005179">
    <property type="term" value="F:hormone activity"/>
    <property type="evidence" value="ECO:0007669"/>
    <property type="project" value="UniProtKB-KW"/>
</dbReference>
<accession>A0A2Z7BXQ9</accession>
<organism evidence="8 9">
    <name type="scientific">Dorcoceras hygrometricum</name>
    <dbReference type="NCBI Taxonomy" id="472368"/>
    <lineage>
        <taxon>Eukaryota</taxon>
        <taxon>Viridiplantae</taxon>
        <taxon>Streptophyta</taxon>
        <taxon>Embryophyta</taxon>
        <taxon>Tracheophyta</taxon>
        <taxon>Spermatophyta</taxon>
        <taxon>Magnoliopsida</taxon>
        <taxon>eudicotyledons</taxon>
        <taxon>Gunneridae</taxon>
        <taxon>Pentapetalae</taxon>
        <taxon>asterids</taxon>
        <taxon>lamiids</taxon>
        <taxon>Lamiales</taxon>
        <taxon>Gesneriaceae</taxon>
        <taxon>Didymocarpoideae</taxon>
        <taxon>Trichosporeae</taxon>
        <taxon>Loxocarpinae</taxon>
        <taxon>Dorcoceras</taxon>
    </lineage>
</organism>
<feature type="signal peptide" evidence="7">
    <location>
        <begin position="1"/>
        <end position="24"/>
    </location>
</feature>
<sequence length="79" mass="8641">MTNLRIVAAVCFALLLASLEFGECVYIGYPALGADGIPKQTAPPVPVNHYNRGCTEKERCRGSERRLLRIQPKAPSAQI</sequence>
<dbReference type="GO" id="GO:0005576">
    <property type="term" value="C:extracellular region"/>
    <property type="evidence" value="ECO:0007669"/>
    <property type="project" value="UniProtKB-SubCell"/>
</dbReference>
<keyword evidence="5 7" id="KW-0732">Signal</keyword>
<evidence type="ECO:0000256" key="7">
    <source>
        <dbReference type="SAM" id="SignalP"/>
    </source>
</evidence>
<evidence type="ECO:0000256" key="3">
    <source>
        <dbReference type="ARBA" id="ARBA00022525"/>
    </source>
</evidence>
<gene>
    <name evidence="8" type="ORF">F511_12041</name>
</gene>
<dbReference type="AlphaFoldDB" id="A0A2Z7BXQ9"/>
<evidence type="ECO:0000256" key="5">
    <source>
        <dbReference type="ARBA" id="ARBA00022729"/>
    </source>
</evidence>
<keyword evidence="4" id="KW-0372">Hormone</keyword>
<keyword evidence="9" id="KW-1185">Reference proteome</keyword>
<dbReference type="InterPro" id="IPR008801">
    <property type="entry name" value="RALF"/>
</dbReference>
<feature type="chain" id="PRO_5016429838" evidence="7">
    <location>
        <begin position="25"/>
        <end position="79"/>
    </location>
</feature>
<protein>
    <submittedName>
        <fullName evidence="8">Uncharacterized protein</fullName>
    </submittedName>
</protein>
<name>A0A2Z7BXQ9_9LAMI</name>